<proteinExistence type="predicted"/>
<dbReference type="Proteomes" id="UP000192472">
    <property type="component" value="Unassembled WGS sequence"/>
</dbReference>
<dbReference type="InterPro" id="IPR027417">
    <property type="entry name" value="P-loop_NTPase"/>
</dbReference>
<dbReference type="STRING" id="692418.SAMN04488029_0909"/>
<sequence>MESLKNNQSYFEQRMKALGVTDQNNVVNLKRKGHISNEDIEVSNRYFETDDEDNIVINYFKLNKSRVKYTKPGNKWAEPFSRKRLKNPEGDMKYWQPKGSGHHPFFPPGILAKYAKKENIDTLVLTEGEFKAWMGDTCGFDIVGLPSIHGFYSGDMPGELHHELIELITVCKVEKLVYLTDADTLTVNWKKDKDLSQRPQSFYSAVKYLRESVELLLDDDQVALTNVYFMHIRSRYIQEDAKGLDDLLGKYTAGKPREEIKNDLLKFQFAQKYFTGHILTDGKLQRMYAYFGLRNETEFYTTYKAFIGSREFLFKKRRYEFNGEAVKYVRHEDTEKYMRIGPDWVKVITTPNKYGEPEEDLIRWKIGEIQRDYKFFPDFLDNVPKYDAFCSEPCWNENYKRVHYDCYNLYSPLTHDLVEGEFPNTAKFLRHIFQGEGTIENNIIGDQFTVALDYLTLQFQRPKQMLPVPILVSPENGTGKSTFLKWLQAIYGSNMAILGNDQFKMKFNAHYINKFIIAIDEGFLEVDKKAEKERLKQLATADTSYMEIKGMDVKKTAYYGKLIICSNDADRVMKIEDGESRWFVVRVPVIPKEDKDPDLEMKLKKEIPAFLHFIANRSVAHDKTDRLWFSPDQFETEQFRIIVETTKNRLDRVFEDWIKDQFLTFKLPVLKYSISHLVEVLNDPKMSKYKVDTIELKTYLKDKRKLKPNDPRDIKIPIGWNNVDSTIPGVAPTIYYKDEKARAYHFIVQEWLNEEELEEFNRKESDDTDESTDLPF</sequence>
<feature type="domain" description="NrS-1 polymerase-like helicase" evidence="1">
    <location>
        <begin position="471"/>
        <end position="579"/>
    </location>
</feature>
<dbReference type="Gene3D" id="3.40.50.300">
    <property type="entry name" value="P-loop containing nucleotide triphosphate hydrolases"/>
    <property type="match status" value="1"/>
</dbReference>
<gene>
    <name evidence="2" type="ORF">SAMN04488029_0909</name>
</gene>
<name>A0A1W2G805_REIFA</name>
<keyword evidence="3" id="KW-1185">Reference proteome</keyword>
<dbReference type="RefSeq" id="WP_084371216.1">
    <property type="nucleotide sequence ID" value="NZ_FWYF01000001.1"/>
</dbReference>
<evidence type="ECO:0000313" key="3">
    <source>
        <dbReference type="Proteomes" id="UP000192472"/>
    </source>
</evidence>
<dbReference type="AlphaFoldDB" id="A0A1W2G805"/>
<dbReference type="EMBL" id="FWYF01000001">
    <property type="protein sequence ID" value="SMD32562.1"/>
    <property type="molecule type" value="Genomic_DNA"/>
</dbReference>
<dbReference type="Pfam" id="PF19263">
    <property type="entry name" value="DUF5906"/>
    <property type="match status" value="1"/>
</dbReference>
<evidence type="ECO:0000259" key="1">
    <source>
        <dbReference type="Pfam" id="PF19263"/>
    </source>
</evidence>
<evidence type="ECO:0000313" key="2">
    <source>
        <dbReference type="EMBL" id="SMD32562.1"/>
    </source>
</evidence>
<organism evidence="2 3">
    <name type="scientific">Reichenbachiella faecimaris</name>
    <dbReference type="NCBI Taxonomy" id="692418"/>
    <lineage>
        <taxon>Bacteria</taxon>
        <taxon>Pseudomonadati</taxon>
        <taxon>Bacteroidota</taxon>
        <taxon>Cytophagia</taxon>
        <taxon>Cytophagales</taxon>
        <taxon>Reichenbachiellaceae</taxon>
        <taxon>Reichenbachiella</taxon>
    </lineage>
</organism>
<dbReference type="OrthoDB" id="608366at2"/>
<reference evidence="2 3" key="1">
    <citation type="submission" date="2017-04" db="EMBL/GenBank/DDBJ databases">
        <authorList>
            <person name="Afonso C.L."/>
            <person name="Miller P.J."/>
            <person name="Scott M.A."/>
            <person name="Spackman E."/>
            <person name="Goraichik I."/>
            <person name="Dimitrov K.M."/>
            <person name="Suarez D.L."/>
            <person name="Swayne D.E."/>
        </authorList>
    </citation>
    <scope>NUCLEOTIDE SEQUENCE [LARGE SCALE GENOMIC DNA]</scope>
    <source>
        <strain evidence="2 3">DSM 26133</strain>
    </source>
</reference>
<accession>A0A1W2G805</accession>
<dbReference type="InterPro" id="IPR045455">
    <property type="entry name" value="NrS-1_pol-like_helicase"/>
</dbReference>
<protein>
    <recommendedName>
        <fullName evidence="1">NrS-1 polymerase-like helicase domain-containing protein</fullName>
    </recommendedName>
</protein>
<dbReference type="SUPFAM" id="SSF52540">
    <property type="entry name" value="P-loop containing nucleoside triphosphate hydrolases"/>
    <property type="match status" value="1"/>
</dbReference>